<dbReference type="Pfam" id="PF07727">
    <property type="entry name" value="RVT_2"/>
    <property type="match status" value="1"/>
</dbReference>
<feature type="domain" description="Reverse transcriptase Ty1/copia-type" evidence="1">
    <location>
        <begin position="12"/>
        <end position="66"/>
    </location>
</feature>
<evidence type="ECO:0000259" key="1">
    <source>
        <dbReference type="Pfam" id="PF07727"/>
    </source>
</evidence>
<gene>
    <name evidence="2" type="primary">RE1_2158</name>
    <name evidence="2" type="ORF">CK203_031914</name>
</gene>
<dbReference type="InterPro" id="IPR013103">
    <property type="entry name" value="RVT_2"/>
</dbReference>
<dbReference type="EMBL" id="QGNW01000095">
    <property type="protein sequence ID" value="RVW98187.1"/>
    <property type="molecule type" value="Genomic_DNA"/>
</dbReference>
<reference evidence="2 3" key="1">
    <citation type="journal article" date="2018" name="PLoS Genet.">
        <title>Population sequencing reveals clonal diversity and ancestral inbreeding in the grapevine cultivar Chardonnay.</title>
        <authorList>
            <person name="Roach M.J."/>
            <person name="Johnson D.L."/>
            <person name="Bohlmann J."/>
            <person name="van Vuuren H.J."/>
            <person name="Jones S.J."/>
            <person name="Pretorius I.S."/>
            <person name="Schmidt S.A."/>
            <person name="Borneman A.R."/>
        </authorList>
    </citation>
    <scope>NUCLEOTIDE SEQUENCE [LARGE SCALE GENOMIC DNA]</scope>
    <source>
        <strain evidence="3">cv. Chardonnay</strain>
        <tissue evidence="2">Leaf</tissue>
    </source>
</reference>
<dbReference type="InterPro" id="IPR043502">
    <property type="entry name" value="DNA/RNA_pol_sf"/>
</dbReference>
<comment type="caution">
    <text evidence="2">The sequence shown here is derived from an EMBL/GenBank/DDBJ whole genome shotgun (WGS) entry which is preliminary data.</text>
</comment>
<name>A0A438IN88_VITVI</name>
<protein>
    <submittedName>
        <fullName evidence="2">Retrovirus-related Pol polyprotein from transposon RE1</fullName>
    </submittedName>
</protein>
<dbReference type="CDD" id="cd09272">
    <property type="entry name" value="RNase_HI_RT_Ty1"/>
    <property type="match status" value="1"/>
</dbReference>
<sequence length="247" mass="28174">MKALFKNHTWEVTNLPVGCKWVFTVKFKANGSIERHKARLVAKGYTQTFGIDHQESFAPVAKMNTVFMELPPGFEDQLGRVKGVGKRNLFYVDDLILIGSDEGKMLRLKKALAQSFEIKDQGNLQCFLDDGRSTLGYCTFLGRNLITWRSKKQAVVARPLMIPMKLYCDNKAVISIAHNLVEHDRTKHVEIDQHFIKEKIEVGLINLSHVSSSNQVAIILTLTKGLTRHQFKEFTRKLGMEDIYHPT</sequence>
<dbReference type="SUPFAM" id="SSF56672">
    <property type="entry name" value="DNA/RNA polymerases"/>
    <property type="match status" value="1"/>
</dbReference>
<organism evidence="2 3">
    <name type="scientific">Vitis vinifera</name>
    <name type="common">Grape</name>
    <dbReference type="NCBI Taxonomy" id="29760"/>
    <lineage>
        <taxon>Eukaryota</taxon>
        <taxon>Viridiplantae</taxon>
        <taxon>Streptophyta</taxon>
        <taxon>Embryophyta</taxon>
        <taxon>Tracheophyta</taxon>
        <taxon>Spermatophyta</taxon>
        <taxon>Magnoliopsida</taxon>
        <taxon>eudicotyledons</taxon>
        <taxon>Gunneridae</taxon>
        <taxon>Pentapetalae</taxon>
        <taxon>rosids</taxon>
        <taxon>Vitales</taxon>
        <taxon>Vitaceae</taxon>
        <taxon>Viteae</taxon>
        <taxon>Vitis</taxon>
    </lineage>
</organism>
<evidence type="ECO:0000313" key="2">
    <source>
        <dbReference type="EMBL" id="RVW98187.1"/>
    </source>
</evidence>
<accession>A0A438IN88</accession>
<dbReference type="PANTHER" id="PTHR11439">
    <property type="entry name" value="GAG-POL-RELATED RETROTRANSPOSON"/>
    <property type="match status" value="1"/>
</dbReference>
<dbReference type="PANTHER" id="PTHR11439:SF440">
    <property type="entry name" value="INTEGRASE CATALYTIC DOMAIN-CONTAINING PROTEIN"/>
    <property type="match status" value="1"/>
</dbReference>
<dbReference type="AlphaFoldDB" id="A0A438IN88"/>
<proteinExistence type="predicted"/>
<evidence type="ECO:0000313" key="3">
    <source>
        <dbReference type="Proteomes" id="UP000288805"/>
    </source>
</evidence>
<dbReference type="Proteomes" id="UP000288805">
    <property type="component" value="Unassembled WGS sequence"/>
</dbReference>